<feature type="domain" description="TonB-dependent receptor-like beta-barrel" evidence="6">
    <location>
        <begin position="426"/>
        <end position="891"/>
    </location>
</feature>
<evidence type="ECO:0000313" key="8">
    <source>
        <dbReference type="EMBL" id="WAJ72245.1"/>
    </source>
</evidence>
<dbReference type="Gene3D" id="2.40.170.20">
    <property type="entry name" value="TonB-dependent receptor, beta-barrel domain"/>
    <property type="match status" value="1"/>
</dbReference>
<dbReference type="InterPro" id="IPR000531">
    <property type="entry name" value="Beta-barrel_TonB"/>
</dbReference>
<dbReference type="InterPro" id="IPR036942">
    <property type="entry name" value="Beta-barrel_TonB_sf"/>
</dbReference>
<dbReference type="SUPFAM" id="SSF56935">
    <property type="entry name" value="Porins"/>
    <property type="match status" value="1"/>
</dbReference>
<dbReference type="InterPro" id="IPR010104">
    <property type="entry name" value="TonB_rcpt_bac"/>
</dbReference>
<dbReference type="Proteomes" id="UP001163726">
    <property type="component" value="Plasmid pCadTS8_2"/>
</dbReference>
<dbReference type="PANTHER" id="PTHR40980">
    <property type="entry name" value="PLUG DOMAIN-CONTAINING PROTEIN"/>
    <property type="match status" value="1"/>
</dbReference>
<keyword evidence="2 4" id="KW-0472">Membrane</keyword>
<dbReference type="Gene3D" id="2.170.130.10">
    <property type="entry name" value="TonB-dependent receptor, plug domain"/>
    <property type="match status" value="1"/>
</dbReference>
<evidence type="ECO:0000259" key="7">
    <source>
        <dbReference type="Pfam" id="PF07715"/>
    </source>
</evidence>
<evidence type="ECO:0000256" key="3">
    <source>
        <dbReference type="ARBA" id="ARBA00023237"/>
    </source>
</evidence>
<evidence type="ECO:0000259" key="6">
    <source>
        <dbReference type="Pfam" id="PF00593"/>
    </source>
</evidence>
<evidence type="ECO:0000256" key="2">
    <source>
        <dbReference type="ARBA" id="ARBA00023136"/>
    </source>
</evidence>
<evidence type="ECO:0000256" key="4">
    <source>
        <dbReference type="RuleBase" id="RU003357"/>
    </source>
</evidence>
<reference evidence="8" key="1">
    <citation type="submission" date="2022-10" db="EMBL/GenBank/DDBJ databases">
        <title>Catenovulum adriacola sp. nov. isolated in the Harbour of Susak.</title>
        <authorList>
            <person name="Schoch T."/>
            <person name="Reich S.J."/>
            <person name="Stoeferle S."/>
            <person name="Flaiz M."/>
            <person name="Kazda M."/>
            <person name="Riedel C.U."/>
            <person name="Duerre P."/>
        </authorList>
    </citation>
    <scope>NUCLEOTIDE SEQUENCE</scope>
    <source>
        <strain evidence="8">TS8</strain>
        <plasmid evidence="8">pCadTS8_2</plasmid>
    </source>
</reference>
<keyword evidence="3" id="KW-0998">Cell outer membrane</keyword>
<dbReference type="InterPro" id="IPR037066">
    <property type="entry name" value="Plug_dom_sf"/>
</dbReference>
<gene>
    <name evidence="8" type="ORF">OLW01_18400</name>
</gene>
<keyword evidence="4" id="KW-0798">TonB box</keyword>
<feature type="chain" id="PRO_5045307528" evidence="5">
    <location>
        <begin position="26"/>
        <end position="925"/>
    </location>
</feature>
<dbReference type="RefSeq" id="WP_268076960.1">
    <property type="nucleotide sequence ID" value="NZ_CP109967.1"/>
</dbReference>
<evidence type="ECO:0000256" key="5">
    <source>
        <dbReference type="SAM" id="SignalP"/>
    </source>
</evidence>
<accession>A0ABY7ART0</accession>
<evidence type="ECO:0000256" key="1">
    <source>
        <dbReference type="ARBA" id="ARBA00004442"/>
    </source>
</evidence>
<keyword evidence="8" id="KW-0614">Plasmid</keyword>
<feature type="domain" description="TonB-dependent receptor plug" evidence="7">
    <location>
        <begin position="52"/>
        <end position="160"/>
    </location>
</feature>
<protein>
    <submittedName>
        <fullName evidence="8">TonB-dependent receptor</fullName>
    </submittedName>
</protein>
<name>A0ABY7ART0_9ALTE</name>
<keyword evidence="9" id="KW-1185">Reference proteome</keyword>
<geneLocation type="plasmid" evidence="8 9">
    <name>pCadTS8_2</name>
</geneLocation>
<evidence type="ECO:0000313" key="9">
    <source>
        <dbReference type="Proteomes" id="UP001163726"/>
    </source>
</evidence>
<dbReference type="NCBIfam" id="TIGR01782">
    <property type="entry name" value="TonB-Xanth-Caul"/>
    <property type="match status" value="1"/>
</dbReference>
<dbReference type="Pfam" id="PF00593">
    <property type="entry name" value="TonB_dep_Rec_b-barrel"/>
    <property type="match status" value="1"/>
</dbReference>
<comment type="similarity">
    <text evidence="4">Belongs to the TonB-dependent receptor family.</text>
</comment>
<dbReference type="InterPro" id="IPR012910">
    <property type="entry name" value="Plug_dom"/>
</dbReference>
<dbReference type="PANTHER" id="PTHR40980:SF3">
    <property type="entry name" value="TONB-DEPENDENT RECEPTOR-LIKE BETA-BARREL DOMAIN-CONTAINING PROTEIN"/>
    <property type="match status" value="1"/>
</dbReference>
<comment type="subcellular location">
    <subcellularLocation>
        <location evidence="1 4">Cell outer membrane</location>
    </subcellularLocation>
</comment>
<organism evidence="8 9">
    <name type="scientific">Catenovulum adriaticum</name>
    <dbReference type="NCBI Taxonomy" id="2984846"/>
    <lineage>
        <taxon>Bacteria</taxon>
        <taxon>Pseudomonadati</taxon>
        <taxon>Pseudomonadota</taxon>
        <taxon>Gammaproteobacteria</taxon>
        <taxon>Alteromonadales</taxon>
        <taxon>Alteromonadaceae</taxon>
        <taxon>Catenovulum</taxon>
    </lineage>
</organism>
<dbReference type="EMBL" id="CP109967">
    <property type="protein sequence ID" value="WAJ72245.1"/>
    <property type="molecule type" value="Genomic_DNA"/>
</dbReference>
<proteinExistence type="inferred from homology"/>
<keyword evidence="8" id="KW-0675">Receptor</keyword>
<feature type="signal peptide" evidence="5">
    <location>
        <begin position="1"/>
        <end position="25"/>
    </location>
</feature>
<keyword evidence="5" id="KW-0732">Signal</keyword>
<sequence>MISNRFKLNSVLMTILAASSGQLNAQTQEGAETEVINVKGIRSSLSKATSIKRDSFGVVDAISAEDIGKFPDTNLAESLQRITGVSIDRSNNEGNQVTVRGFGPSFNLVTLNNRQMPNSSALEDAGIDRSFNFKEIAAETVSSVEVYKTGKANVSSGGIGATINIKTARPFDRPGFNAHASVKAVMDTSVDDGTGNKVTPEISGSISNTFLDEKLGLLVSASHSKRDSHTDRIGTQNGWSRNFPSFADGSSPDTSAINTDNNPTAETWKVPTVDLDNSDTERERQNAQLVLQYALTDSLIATADYTMSRFDEKTNMNRMSFWFDNVQSGTADVNGTIINPSRANDELNFWAWQYAFKTENDSYGLNLEWLATDTLKFELDMHDSTSHSNPGALPAERLANLANIKLPDGSGVDIAADFTGDTPSVTYDDSALSGGAYELSNIRADLYQERGYEIENNIQQIQLNGSWENAGSDGLRAINFGIAHTGYKVDTTKITSANFALHPGGMDVSSLDFSLMPGGIGFEHIPKYSAIEFIDLVKEQDLFIDANIDLNGIEEETLAYYISVDFESEFNDMDFKANVGMRYENTDVSSYTVANPVTGFNWISDLEMSKIFAEEATSNELTGDYKYYLPNMDFSLSIRPELVARLSYSTTISRSDIGAMFPSTALNNHFSTGPFRASQGNPNLLPYESRNLDLSLEWYYSDTSYMSVGHFRKQVDNFIATDQEEKIIEGPNGPLTNPSVNPRGNCPEGTTSEPVEACTSQPGDPAIVWEVTTPQNLDATEVDGWEFNIQHMFGDSGFGTIANYTLVQSSDEYEVFNLNNDFALTGLSDSANLVGFYEQDNYSVRIAYNWRDKFLLAGGTEPTFTEAYEQIDISANYDINETVSVFVDGINITGENARRHGRFANQLIDLEKYGARYNVGVRAKF</sequence>
<dbReference type="Pfam" id="PF07715">
    <property type="entry name" value="Plug"/>
    <property type="match status" value="1"/>
</dbReference>